<gene>
    <name evidence="11" type="ORF">OE104_02520</name>
</gene>
<dbReference type="InterPro" id="IPR003754">
    <property type="entry name" value="4pyrrol_synth_uPrphyn_synth"/>
</dbReference>
<dbReference type="GO" id="GO:0006780">
    <property type="term" value="P:uroporphyrinogen III biosynthetic process"/>
    <property type="evidence" value="ECO:0007669"/>
    <property type="project" value="UniProtKB-UniRule"/>
</dbReference>
<sequence>MKKGLEGKKCLIMRHPSQAKSLIARLKQYGADPFLVPLITFRKSELTEKERRIIRQLPNYHWIVFTSQNGVKYFLEQMTAFFDLFPQQVKVAAVGKKTAEYLHERGIKVDFIPEQFTGETLSEEMKSLVQPGENICVIKGNLAKSSMREKLKKLGARVDEIVSYETQFPKENHRLLMEQLGQSEEGVLIFTSPSQVDHFWNILSTYGQRDRIQGKWIAAIGPVTKHALEARGIDVHICPDEYTAESLVEAIYLFFNGTKS</sequence>
<dbReference type="GO" id="GO:0006782">
    <property type="term" value="P:protoporphyrinogen IX biosynthetic process"/>
    <property type="evidence" value="ECO:0007669"/>
    <property type="project" value="UniProtKB-UniRule"/>
</dbReference>
<dbReference type="PANTHER" id="PTHR38042">
    <property type="entry name" value="UROPORPHYRINOGEN-III SYNTHASE, CHLOROPLASTIC"/>
    <property type="match status" value="1"/>
</dbReference>
<dbReference type="InterPro" id="IPR036108">
    <property type="entry name" value="4pyrrol_syn_uPrphyn_synt_sf"/>
</dbReference>
<comment type="similarity">
    <text evidence="2 9">Belongs to the uroporphyrinogen-III synthase family.</text>
</comment>
<name>A0A9E8RVZ8_9BACI</name>
<evidence type="ECO:0000256" key="1">
    <source>
        <dbReference type="ARBA" id="ARBA00004772"/>
    </source>
</evidence>
<dbReference type="EMBL" id="CP106878">
    <property type="protein sequence ID" value="WAA11205.1"/>
    <property type="molecule type" value="Genomic_DNA"/>
</dbReference>
<dbReference type="EC" id="4.2.1.75" evidence="3 9"/>
<evidence type="ECO:0000256" key="7">
    <source>
        <dbReference type="ARBA" id="ARBA00040167"/>
    </source>
</evidence>
<evidence type="ECO:0000256" key="5">
    <source>
        <dbReference type="ARBA" id="ARBA00023244"/>
    </source>
</evidence>
<accession>A0A9E8RVZ8</accession>
<keyword evidence="4 9" id="KW-0456">Lyase</keyword>
<evidence type="ECO:0000256" key="9">
    <source>
        <dbReference type="RuleBase" id="RU366031"/>
    </source>
</evidence>
<dbReference type="AlphaFoldDB" id="A0A9E8RVZ8"/>
<comment type="catalytic activity">
    <reaction evidence="8 9">
        <text>hydroxymethylbilane = uroporphyrinogen III + H2O</text>
        <dbReference type="Rhea" id="RHEA:18965"/>
        <dbReference type="ChEBI" id="CHEBI:15377"/>
        <dbReference type="ChEBI" id="CHEBI:57308"/>
        <dbReference type="ChEBI" id="CHEBI:57845"/>
        <dbReference type="EC" id="4.2.1.75"/>
    </reaction>
</comment>
<reference evidence="11" key="1">
    <citation type="submission" date="2022-09" db="EMBL/GenBank/DDBJ databases">
        <title>Complete Genomes of Fervidibacillus albus and Fervidibacillus halotolerans isolated from tidal flat sediments.</title>
        <authorList>
            <person name="Kwon K.K."/>
            <person name="Yang S.-H."/>
            <person name="Park M.J."/>
            <person name="Oh H.-M."/>
        </authorList>
    </citation>
    <scope>NUCLEOTIDE SEQUENCE</scope>
    <source>
        <strain evidence="11">MEBiC13591</strain>
    </source>
</reference>
<evidence type="ECO:0000256" key="2">
    <source>
        <dbReference type="ARBA" id="ARBA00008133"/>
    </source>
</evidence>
<organism evidence="11 12">
    <name type="scientific">Fervidibacillus albus</name>
    <dbReference type="NCBI Taxonomy" id="2980026"/>
    <lineage>
        <taxon>Bacteria</taxon>
        <taxon>Bacillati</taxon>
        <taxon>Bacillota</taxon>
        <taxon>Bacilli</taxon>
        <taxon>Bacillales</taxon>
        <taxon>Bacillaceae</taxon>
        <taxon>Fervidibacillus</taxon>
    </lineage>
</organism>
<keyword evidence="12" id="KW-1185">Reference proteome</keyword>
<evidence type="ECO:0000313" key="11">
    <source>
        <dbReference type="EMBL" id="WAA11205.1"/>
    </source>
</evidence>
<dbReference type="Gene3D" id="3.40.50.10090">
    <property type="match status" value="2"/>
</dbReference>
<dbReference type="RefSeq" id="WP_275419032.1">
    <property type="nucleotide sequence ID" value="NZ_CP106878.1"/>
</dbReference>
<evidence type="ECO:0000256" key="6">
    <source>
        <dbReference type="ARBA" id="ARBA00037589"/>
    </source>
</evidence>
<dbReference type="GO" id="GO:0004852">
    <property type="term" value="F:uroporphyrinogen-III synthase activity"/>
    <property type="evidence" value="ECO:0007669"/>
    <property type="project" value="UniProtKB-UniRule"/>
</dbReference>
<dbReference type="SUPFAM" id="SSF69618">
    <property type="entry name" value="HemD-like"/>
    <property type="match status" value="1"/>
</dbReference>
<dbReference type="Proteomes" id="UP001164718">
    <property type="component" value="Chromosome"/>
</dbReference>
<evidence type="ECO:0000256" key="8">
    <source>
        <dbReference type="ARBA" id="ARBA00048617"/>
    </source>
</evidence>
<dbReference type="Pfam" id="PF02602">
    <property type="entry name" value="HEM4"/>
    <property type="match status" value="1"/>
</dbReference>
<dbReference type="InterPro" id="IPR039793">
    <property type="entry name" value="UROS/Hem4"/>
</dbReference>
<comment type="pathway">
    <text evidence="1 9">Porphyrin-containing compound metabolism; protoporphyrin-IX biosynthesis; coproporphyrinogen-III from 5-aminolevulinate: step 3/4.</text>
</comment>
<evidence type="ECO:0000256" key="4">
    <source>
        <dbReference type="ARBA" id="ARBA00023239"/>
    </source>
</evidence>
<comment type="function">
    <text evidence="6 9">Catalyzes cyclization of the linear tetrapyrrole, hydroxymethylbilane, to the macrocyclic uroporphyrinogen III.</text>
</comment>
<protein>
    <recommendedName>
        <fullName evidence="7 9">Uroporphyrinogen-III synthase</fullName>
        <ecNumber evidence="3 9">4.2.1.75</ecNumber>
    </recommendedName>
</protein>
<dbReference type="KEGG" id="faf:OE104_02520"/>
<evidence type="ECO:0000313" key="12">
    <source>
        <dbReference type="Proteomes" id="UP001164718"/>
    </source>
</evidence>
<dbReference type="CDD" id="cd06578">
    <property type="entry name" value="HemD"/>
    <property type="match status" value="1"/>
</dbReference>
<evidence type="ECO:0000256" key="3">
    <source>
        <dbReference type="ARBA" id="ARBA00013109"/>
    </source>
</evidence>
<feature type="domain" description="Tetrapyrrole biosynthesis uroporphyrinogen III synthase" evidence="10">
    <location>
        <begin position="21"/>
        <end position="249"/>
    </location>
</feature>
<proteinExistence type="inferred from homology"/>
<dbReference type="PANTHER" id="PTHR38042:SF1">
    <property type="entry name" value="UROPORPHYRINOGEN-III SYNTHASE, CHLOROPLASTIC"/>
    <property type="match status" value="1"/>
</dbReference>
<keyword evidence="5 9" id="KW-0627">Porphyrin biosynthesis</keyword>
<evidence type="ECO:0000259" key="10">
    <source>
        <dbReference type="Pfam" id="PF02602"/>
    </source>
</evidence>